<evidence type="ECO:0000256" key="1">
    <source>
        <dbReference type="ARBA" id="ARBA00000085"/>
    </source>
</evidence>
<comment type="caution">
    <text evidence="10">The sequence shown here is derived from an EMBL/GenBank/DDBJ whole genome shotgun (WGS) entry which is preliminary data.</text>
</comment>
<name>A0A7W7INN9_9CAUL</name>
<proteinExistence type="predicted"/>
<evidence type="ECO:0000256" key="4">
    <source>
        <dbReference type="ARBA" id="ARBA00023012"/>
    </source>
</evidence>
<dbReference type="CDD" id="cd16922">
    <property type="entry name" value="HATPase_EvgS-ArcB-TorS-like"/>
    <property type="match status" value="1"/>
</dbReference>
<feature type="compositionally biased region" description="Low complexity" evidence="6">
    <location>
        <begin position="439"/>
        <end position="451"/>
    </location>
</feature>
<dbReference type="SUPFAM" id="SSF55874">
    <property type="entry name" value="ATPase domain of HSP90 chaperone/DNA topoisomerase II/histidine kinase"/>
    <property type="match status" value="1"/>
</dbReference>
<dbReference type="SMART" id="SM00387">
    <property type="entry name" value="HATPase_c"/>
    <property type="match status" value="1"/>
</dbReference>
<feature type="region of interest" description="Disordered" evidence="6">
    <location>
        <begin position="429"/>
        <end position="451"/>
    </location>
</feature>
<feature type="modified residue" description="4-aspartylphosphate" evidence="5">
    <location>
        <position position="511"/>
    </location>
</feature>
<protein>
    <recommendedName>
        <fullName evidence="2">histidine kinase</fullName>
        <ecNumber evidence="2">2.7.13.3</ecNumber>
    </recommendedName>
</protein>
<dbReference type="SUPFAM" id="SSF52172">
    <property type="entry name" value="CheY-like"/>
    <property type="match status" value="1"/>
</dbReference>
<feature type="transmembrane region" description="Helical" evidence="7">
    <location>
        <begin position="20"/>
        <end position="37"/>
    </location>
</feature>
<dbReference type="Gene3D" id="3.40.50.2300">
    <property type="match status" value="1"/>
</dbReference>
<dbReference type="EC" id="2.7.13.3" evidence="2"/>
<comment type="catalytic activity">
    <reaction evidence="1">
        <text>ATP + protein L-histidine = ADP + protein N-phospho-L-histidine.</text>
        <dbReference type="EC" id="2.7.13.3"/>
    </reaction>
</comment>
<dbReference type="RefSeq" id="WP_184268490.1">
    <property type="nucleotide sequence ID" value="NZ_JACHKY010000002.1"/>
</dbReference>
<dbReference type="InterPro" id="IPR011006">
    <property type="entry name" value="CheY-like_superfamily"/>
</dbReference>
<feature type="domain" description="Histidine kinase" evidence="8">
    <location>
        <begin position="213"/>
        <end position="429"/>
    </location>
</feature>
<dbReference type="PANTHER" id="PTHR45339:SF1">
    <property type="entry name" value="HYBRID SIGNAL TRANSDUCTION HISTIDINE KINASE J"/>
    <property type="match status" value="1"/>
</dbReference>
<evidence type="ECO:0000256" key="2">
    <source>
        <dbReference type="ARBA" id="ARBA00012438"/>
    </source>
</evidence>
<reference evidence="10 11" key="1">
    <citation type="submission" date="2020-08" db="EMBL/GenBank/DDBJ databases">
        <title>Functional genomics of gut bacteria from endangered species of beetles.</title>
        <authorList>
            <person name="Carlos-Shanley C."/>
        </authorList>
    </citation>
    <scope>NUCLEOTIDE SEQUENCE [LARGE SCALE GENOMIC DNA]</scope>
    <source>
        <strain evidence="10 11">S00123</strain>
    </source>
</reference>
<keyword evidence="7" id="KW-0812">Transmembrane</keyword>
<dbReference type="InterPro" id="IPR003594">
    <property type="entry name" value="HATPase_dom"/>
</dbReference>
<dbReference type="PANTHER" id="PTHR45339">
    <property type="entry name" value="HYBRID SIGNAL TRANSDUCTION HISTIDINE KINASE J"/>
    <property type="match status" value="1"/>
</dbReference>
<keyword evidence="7" id="KW-0472">Membrane</keyword>
<keyword evidence="4" id="KW-0902">Two-component regulatory system</keyword>
<dbReference type="InterPro" id="IPR036890">
    <property type="entry name" value="HATPase_C_sf"/>
</dbReference>
<keyword evidence="7" id="KW-1133">Transmembrane helix</keyword>
<dbReference type="FunFam" id="3.30.565.10:FF:000010">
    <property type="entry name" value="Sensor histidine kinase RcsC"/>
    <property type="match status" value="1"/>
</dbReference>
<dbReference type="PROSITE" id="PS50110">
    <property type="entry name" value="RESPONSE_REGULATORY"/>
    <property type="match status" value="1"/>
</dbReference>
<dbReference type="InterPro" id="IPR036097">
    <property type="entry name" value="HisK_dim/P_sf"/>
</dbReference>
<accession>A0A7W7INN9</accession>
<keyword evidence="11" id="KW-1185">Reference proteome</keyword>
<dbReference type="Gene3D" id="3.30.565.10">
    <property type="entry name" value="Histidine kinase-like ATPase, C-terminal domain"/>
    <property type="match status" value="1"/>
</dbReference>
<dbReference type="PRINTS" id="PR00344">
    <property type="entry name" value="BCTRLSENSOR"/>
</dbReference>
<dbReference type="InterPro" id="IPR004358">
    <property type="entry name" value="Sig_transdc_His_kin-like_C"/>
</dbReference>
<dbReference type="CDD" id="cd17546">
    <property type="entry name" value="REC_hyHK_CKI1_RcsC-like"/>
    <property type="match status" value="1"/>
</dbReference>
<evidence type="ECO:0000259" key="8">
    <source>
        <dbReference type="PROSITE" id="PS50109"/>
    </source>
</evidence>
<evidence type="ECO:0000259" key="9">
    <source>
        <dbReference type="PROSITE" id="PS50110"/>
    </source>
</evidence>
<dbReference type="InterPro" id="IPR003661">
    <property type="entry name" value="HisK_dim/P_dom"/>
</dbReference>
<dbReference type="PROSITE" id="PS50109">
    <property type="entry name" value="HIS_KIN"/>
    <property type="match status" value="1"/>
</dbReference>
<feature type="transmembrane region" description="Helical" evidence="7">
    <location>
        <begin position="128"/>
        <end position="150"/>
    </location>
</feature>
<sequence>MTPMERRWIGEALRRRAEQWRTRIGFGLLIALVFWPMTGPLFALAWTGTYLLIQAAERFLTALWSASPRLRRRLTFPALALVLVSNLVFASFALRQAMTLDALGLVCAAVLAAGALINGAIATSGSRAVTLAALTPHLGLLLSLPVFLYLRYDSPLAAVQLLVAGMLLAAATVAAVRGLSRTMARQRAAEAAAVAARRQAEAASRAKSAFIANMSHEIRTPLNGVLGLARALAGANLPPREREQSLLLLESGEALTVLLNDMLDLSKIEAGHFVLDRRPFVLHDLLDSLVRLFEPAAAAKGLELRLTAAPDLAEVYVGDETRVRQIMSNLISNAVKFTDHGRILVEACADPQGLRLAVSDTGPGVAADQMALLFQKFVQLDESPTRRHGGAGLGLSLCADLVALMKGDIHAERLPDAGMRFDVVLPLPERRNTPRPQQEAEPALPAAAFSEASPGDPPAALRILAAEDHPINRKVLELLLEPADVECHFVENGQEAVEAWRQRDWDLILMDIQMPVMDGIAATRAIRAEEAFLGRKRTPILALTANALQHQQDEYAAAGMDDFIGKPVQPETLYAAIERAVHAVEDAAPERPAFHA</sequence>
<dbReference type="Proteomes" id="UP000539957">
    <property type="component" value="Unassembled WGS sequence"/>
</dbReference>
<dbReference type="Pfam" id="PF02518">
    <property type="entry name" value="HATPase_c"/>
    <property type="match status" value="1"/>
</dbReference>
<dbReference type="InterPro" id="IPR005467">
    <property type="entry name" value="His_kinase_dom"/>
</dbReference>
<dbReference type="GO" id="GO:0000155">
    <property type="term" value="F:phosphorelay sensor kinase activity"/>
    <property type="evidence" value="ECO:0007669"/>
    <property type="project" value="InterPro"/>
</dbReference>
<dbReference type="SUPFAM" id="SSF47384">
    <property type="entry name" value="Homodimeric domain of signal transducing histidine kinase"/>
    <property type="match status" value="1"/>
</dbReference>
<evidence type="ECO:0000256" key="7">
    <source>
        <dbReference type="SAM" id="Phobius"/>
    </source>
</evidence>
<keyword evidence="3 5" id="KW-0597">Phosphoprotein</keyword>
<feature type="transmembrane region" description="Helical" evidence="7">
    <location>
        <begin position="156"/>
        <end position="176"/>
    </location>
</feature>
<keyword evidence="10" id="KW-0808">Transferase</keyword>
<dbReference type="SMART" id="SM00388">
    <property type="entry name" value="HisKA"/>
    <property type="match status" value="1"/>
</dbReference>
<feature type="transmembrane region" description="Helical" evidence="7">
    <location>
        <begin position="100"/>
        <end position="121"/>
    </location>
</feature>
<feature type="transmembrane region" description="Helical" evidence="7">
    <location>
        <begin position="76"/>
        <end position="94"/>
    </location>
</feature>
<dbReference type="AlphaFoldDB" id="A0A7W7INN9"/>
<gene>
    <name evidence="10" type="ORF">HNP32_001432</name>
</gene>
<dbReference type="InterPro" id="IPR001789">
    <property type="entry name" value="Sig_transdc_resp-reg_receiver"/>
</dbReference>
<evidence type="ECO:0000313" key="11">
    <source>
        <dbReference type="Proteomes" id="UP000539957"/>
    </source>
</evidence>
<dbReference type="Pfam" id="PF00072">
    <property type="entry name" value="Response_reg"/>
    <property type="match status" value="1"/>
</dbReference>
<dbReference type="Gene3D" id="1.10.287.130">
    <property type="match status" value="1"/>
</dbReference>
<dbReference type="CDD" id="cd00082">
    <property type="entry name" value="HisKA"/>
    <property type="match status" value="1"/>
</dbReference>
<organism evidence="10 11">
    <name type="scientific">Brevundimonas bullata</name>
    <dbReference type="NCBI Taxonomy" id="13160"/>
    <lineage>
        <taxon>Bacteria</taxon>
        <taxon>Pseudomonadati</taxon>
        <taxon>Pseudomonadota</taxon>
        <taxon>Alphaproteobacteria</taxon>
        <taxon>Caulobacterales</taxon>
        <taxon>Caulobacteraceae</taxon>
        <taxon>Brevundimonas</taxon>
    </lineage>
</organism>
<evidence type="ECO:0000256" key="5">
    <source>
        <dbReference type="PROSITE-ProRule" id="PRU00169"/>
    </source>
</evidence>
<dbReference type="Pfam" id="PF00512">
    <property type="entry name" value="HisKA"/>
    <property type="match status" value="1"/>
</dbReference>
<keyword evidence="10" id="KW-0418">Kinase</keyword>
<dbReference type="SMART" id="SM00448">
    <property type="entry name" value="REC"/>
    <property type="match status" value="1"/>
</dbReference>
<evidence type="ECO:0000313" key="10">
    <source>
        <dbReference type="EMBL" id="MBB4797708.1"/>
    </source>
</evidence>
<feature type="domain" description="Response regulatory" evidence="9">
    <location>
        <begin position="462"/>
        <end position="581"/>
    </location>
</feature>
<evidence type="ECO:0000256" key="3">
    <source>
        <dbReference type="ARBA" id="ARBA00022553"/>
    </source>
</evidence>
<dbReference type="EMBL" id="JACHKY010000002">
    <property type="protein sequence ID" value="MBB4797708.1"/>
    <property type="molecule type" value="Genomic_DNA"/>
</dbReference>
<evidence type="ECO:0000256" key="6">
    <source>
        <dbReference type="SAM" id="MobiDB-lite"/>
    </source>
</evidence>